<organism evidence="9 10">
    <name type="scientific">Psychrobacillus insolitus</name>
    <dbReference type="NCBI Taxonomy" id="1461"/>
    <lineage>
        <taxon>Bacteria</taxon>
        <taxon>Bacillati</taxon>
        <taxon>Bacillota</taxon>
        <taxon>Bacilli</taxon>
        <taxon>Bacillales</taxon>
        <taxon>Bacillaceae</taxon>
        <taxon>Psychrobacillus</taxon>
    </lineage>
</organism>
<comment type="caution">
    <text evidence="9">The sequence shown here is derived from an EMBL/GenBank/DDBJ whole genome shotgun (WGS) entry which is preliminary data.</text>
</comment>
<dbReference type="RefSeq" id="WP_111438356.1">
    <property type="nucleotide sequence ID" value="NZ_QKZI01000001.1"/>
</dbReference>
<reference evidence="9 10" key="1">
    <citation type="submission" date="2018-06" db="EMBL/GenBank/DDBJ databases">
        <title>Genomic Encyclopedia of Type Strains, Phase IV (KMG-IV): sequencing the most valuable type-strain genomes for metagenomic binning, comparative biology and taxonomic classification.</title>
        <authorList>
            <person name="Goeker M."/>
        </authorList>
    </citation>
    <scope>NUCLEOTIDE SEQUENCE [LARGE SCALE GENOMIC DNA]</scope>
    <source>
        <strain evidence="9 10">DSM 5</strain>
    </source>
</reference>
<dbReference type="GO" id="GO:0006310">
    <property type="term" value="P:DNA recombination"/>
    <property type="evidence" value="ECO:0007669"/>
    <property type="project" value="InterPro"/>
</dbReference>
<feature type="domain" description="Helicase C-terminal" evidence="8">
    <location>
        <begin position="219"/>
        <end position="383"/>
    </location>
</feature>
<dbReference type="SMART" id="SM00490">
    <property type="entry name" value="HELICc"/>
    <property type="match status" value="1"/>
</dbReference>
<dbReference type="InterPro" id="IPR027417">
    <property type="entry name" value="P-loop_NTPase"/>
</dbReference>
<evidence type="ECO:0000256" key="1">
    <source>
        <dbReference type="ARBA" id="ARBA00022741"/>
    </source>
</evidence>
<dbReference type="GO" id="GO:0003676">
    <property type="term" value="F:nucleic acid binding"/>
    <property type="evidence" value="ECO:0007669"/>
    <property type="project" value="InterPro"/>
</dbReference>
<keyword evidence="2" id="KW-0378">Hydrolase</keyword>
<dbReference type="PANTHER" id="PTHR13710">
    <property type="entry name" value="DNA HELICASE RECQ FAMILY MEMBER"/>
    <property type="match status" value="1"/>
</dbReference>
<evidence type="ECO:0000259" key="8">
    <source>
        <dbReference type="PROSITE" id="PS51194"/>
    </source>
</evidence>
<dbReference type="SMART" id="SM00487">
    <property type="entry name" value="DEXDc"/>
    <property type="match status" value="1"/>
</dbReference>
<dbReference type="InterPro" id="IPR004589">
    <property type="entry name" value="DNA_helicase_ATP-dep_RecQ"/>
</dbReference>
<dbReference type="AlphaFoldDB" id="A0A2W7NB82"/>
<sequence length="471" mass="54566">MDKLTEVLQSKFGYTSFREGQKEIVEQILAGRDVVAVLPTGMGKSLLFQLPAYLLTGSVLIVSPLLSLMQDQVEQLKMIGEKRVVAVNSFLTFAQKENVFQNLGAYKFIFTSPEMLQNNRFNKILASIDIAYIVADEAHCISQWGFDFRPDYLRISKWLQSNPHSNVVALTATATKKVVEDIEKTLCMQKPFSYIHSVDRPVIAYEVKEVETQQEKKDWVIQRIISTSGPGILYTQSRKKSEMYAEELKKRGVKVSYYHAKMDQEDRILVQQQFQQGHLEWICATNAFGMGIHKDNIKQIIHDHIPTSIASYMQEVGRAGRNGEQSIASLIYCARDVEQAFFISIKDFPEEIDIKYYFQNDEKIIQLPETTTRTLKYWKEELSEKETIELFSSIKQAKWLEIQKLYDLFQNDQCVRKQLLHYFGEELITRPNNCCTVCSLNPTEILYSREPTVFKKDILNWNDRLNELLPL</sequence>
<dbReference type="GO" id="GO:0009378">
    <property type="term" value="F:four-way junction helicase activity"/>
    <property type="evidence" value="ECO:0007669"/>
    <property type="project" value="TreeGrafter"/>
</dbReference>
<dbReference type="Pfam" id="PF00271">
    <property type="entry name" value="Helicase_C"/>
    <property type="match status" value="1"/>
</dbReference>
<dbReference type="PANTHER" id="PTHR13710:SF84">
    <property type="entry name" value="ATP-DEPENDENT DNA HELICASE RECS-RELATED"/>
    <property type="match status" value="1"/>
</dbReference>
<dbReference type="Pfam" id="PF16124">
    <property type="entry name" value="RecQ_Zn_bind"/>
    <property type="match status" value="1"/>
</dbReference>
<dbReference type="InterPro" id="IPR032284">
    <property type="entry name" value="RecQ_Zn-bd"/>
</dbReference>
<proteinExistence type="predicted"/>
<evidence type="ECO:0000256" key="5">
    <source>
        <dbReference type="ARBA" id="ARBA00044535"/>
    </source>
</evidence>
<dbReference type="GO" id="GO:0030894">
    <property type="term" value="C:replisome"/>
    <property type="evidence" value="ECO:0007669"/>
    <property type="project" value="TreeGrafter"/>
</dbReference>
<dbReference type="InterPro" id="IPR014001">
    <property type="entry name" value="Helicase_ATP-bd"/>
</dbReference>
<evidence type="ECO:0000256" key="2">
    <source>
        <dbReference type="ARBA" id="ARBA00022801"/>
    </source>
</evidence>
<gene>
    <name evidence="9" type="ORF">C7437_101850</name>
</gene>
<dbReference type="GO" id="GO:0043590">
    <property type="term" value="C:bacterial nucleoid"/>
    <property type="evidence" value="ECO:0007669"/>
    <property type="project" value="TreeGrafter"/>
</dbReference>
<dbReference type="InterPro" id="IPR011545">
    <property type="entry name" value="DEAD/DEAH_box_helicase_dom"/>
</dbReference>
<evidence type="ECO:0000313" key="10">
    <source>
        <dbReference type="Proteomes" id="UP000248646"/>
    </source>
</evidence>
<accession>A0A2W7NB82</accession>
<dbReference type="EMBL" id="QKZI01000001">
    <property type="protein sequence ID" value="PZX07729.1"/>
    <property type="molecule type" value="Genomic_DNA"/>
</dbReference>
<keyword evidence="4" id="KW-0067">ATP-binding</keyword>
<dbReference type="PROSITE" id="PS51194">
    <property type="entry name" value="HELICASE_CTER"/>
    <property type="match status" value="1"/>
</dbReference>
<evidence type="ECO:0000259" key="7">
    <source>
        <dbReference type="PROSITE" id="PS51192"/>
    </source>
</evidence>
<dbReference type="GO" id="GO:0005524">
    <property type="term" value="F:ATP binding"/>
    <property type="evidence" value="ECO:0007669"/>
    <property type="project" value="UniProtKB-KW"/>
</dbReference>
<name>A0A2W7NB82_9BACI</name>
<dbReference type="GO" id="GO:0016787">
    <property type="term" value="F:hydrolase activity"/>
    <property type="evidence" value="ECO:0007669"/>
    <property type="project" value="UniProtKB-KW"/>
</dbReference>
<evidence type="ECO:0000256" key="6">
    <source>
        <dbReference type="ARBA" id="ARBA00044550"/>
    </source>
</evidence>
<evidence type="ECO:0000313" key="9">
    <source>
        <dbReference type="EMBL" id="PZX07729.1"/>
    </source>
</evidence>
<feature type="domain" description="Helicase ATP-binding" evidence="7">
    <location>
        <begin position="25"/>
        <end position="192"/>
    </location>
</feature>
<dbReference type="PROSITE" id="PS51192">
    <property type="entry name" value="HELICASE_ATP_BIND_1"/>
    <property type="match status" value="1"/>
</dbReference>
<keyword evidence="3 9" id="KW-0347">Helicase</keyword>
<keyword evidence="10" id="KW-1185">Reference proteome</keyword>
<dbReference type="Pfam" id="PF00270">
    <property type="entry name" value="DEAD"/>
    <property type="match status" value="1"/>
</dbReference>
<dbReference type="OrthoDB" id="9763310at2"/>
<evidence type="ECO:0000256" key="3">
    <source>
        <dbReference type="ARBA" id="ARBA00022806"/>
    </source>
</evidence>
<dbReference type="CDD" id="cd17920">
    <property type="entry name" value="DEXHc_RecQ"/>
    <property type="match status" value="1"/>
</dbReference>
<dbReference type="Gene3D" id="3.40.50.300">
    <property type="entry name" value="P-loop containing nucleotide triphosphate hydrolases"/>
    <property type="match status" value="2"/>
</dbReference>
<dbReference type="GO" id="GO:0043138">
    <property type="term" value="F:3'-5' DNA helicase activity"/>
    <property type="evidence" value="ECO:0007669"/>
    <property type="project" value="TreeGrafter"/>
</dbReference>
<dbReference type="GO" id="GO:0006281">
    <property type="term" value="P:DNA repair"/>
    <property type="evidence" value="ECO:0007669"/>
    <property type="project" value="TreeGrafter"/>
</dbReference>
<dbReference type="NCBIfam" id="TIGR00614">
    <property type="entry name" value="recQ_fam"/>
    <property type="match status" value="1"/>
</dbReference>
<dbReference type="Proteomes" id="UP000248646">
    <property type="component" value="Unassembled WGS sequence"/>
</dbReference>
<dbReference type="InterPro" id="IPR001650">
    <property type="entry name" value="Helicase_C-like"/>
</dbReference>
<keyword evidence="1" id="KW-0547">Nucleotide-binding</keyword>
<dbReference type="GO" id="GO:0005737">
    <property type="term" value="C:cytoplasm"/>
    <property type="evidence" value="ECO:0007669"/>
    <property type="project" value="TreeGrafter"/>
</dbReference>
<dbReference type="SUPFAM" id="SSF52540">
    <property type="entry name" value="P-loop containing nucleoside triphosphate hydrolases"/>
    <property type="match status" value="1"/>
</dbReference>
<evidence type="ECO:0000256" key="4">
    <source>
        <dbReference type="ARBA" id="ARBA00022840"/>
    </source>
</evidence>
<protein>
    <recommendedName>
        <fullName evidence="5">ATP-dependent DNA helicase RecQ</fullName>
    </recommendedName>
    <alternativeName>
        <fullName evidence="6">DNA 3'-5' helicase RecQ</fullName>
    </alternativeName>
</protein>